<sequence length="785" mass="82501">MTAAPRVVLAIAVVFVAVCGVLGIGVASHLSAGGYSDPSSESARADQMLESAFGRGGLQVVIALRMPADGDIGSDATATNLAGDITKSLSTDSFVQQPIVSLWQNPDFGASLRSTDGRTGLIVFSVLGGERDGARHAQEIADRFRDTSGITVTVGGEALAYRQVNDQTSRDLAIAEAIAIPISFALLVFVFGGLVAAAIPIAIGIVSIIGTAAILRVLTSFTDVSVFALNMATALGLALAIDYTLLIVTRYREEIGNGFDRPQALLRTMMTAGRTVIFSAVTVALALSAMAIFPMYFLRSFAYAGLGVIPLAAIAALVLTPAILTVLGDRVDAGDVRRPLRRLFRRPPPTPGTPETSIFYRTTRVVFGRPLVIGVVITAFLLLLGAPFLGIKLGFPDERVLPSSASTYQVGQQLRTAFQTNASSTVTAVLPRVGTDAAANTAIETYAAQLSQVADVESVTTAAASYVDNRKEGSGDPGASGSAGQFVTISTALDPFSSAGTRQLDALRAVPRPADTPVLFTGLAQQNVDNVAAITDRLPLVLGVIAITTVLLLFMLTGSILLPLKALVLNVLSLSATFGAMVWIFQDGHLGGLGTTVTGTLAATMPVVMFCIAFGLSMDYEVFLLSRIREEWLRTGRATRVDSETAVAYGLARTGRVVTAAAVLMAIVFAGIVASQVSFMRMFGLGLMIAVLVDATLVRMLLLPAIMKLAGRANWWAPAPLRRLHDRFGLAEPGLPAPPRPPGETDDSAPRRGGITRSPARPPVARGARTRVSSPRLSATKVKRK</sequence>
<feature type="transmembrane region" description="Helical" evidence="8">
    <location>
        <begin position="198"/>
        <end position="218"/>
    </location>
</feature>
<feature type="transmembrane region" description="Helical" evidence="8">
    <location>
        <begin position="276"/>
        <end position="297"/>
    </location>
</feature>
<evidence type="ECO:0000256" key="6">
    <source>
        <dbReference type="ARBA" id="ARBA00023136"/>
    </source>
</evidence>
<dbReference type="AlphaFoldDB" id="A0AAU4K1X8"/>
<evidence type="ECO:0000256" key="2">
    <source>
        <dbReference type="ARBA" id="ARBA00010157"/>
    </source>
</evidence>
<dbReference type="InterPro" id="IPR000731">
    <property type="entry name" value="SSD"/>
</dbReference>
<feature type="transmembrane region" description="Helical" evidence="8">
    <location>
        <begin position="172"/>
        <end position="191"/>
    </location>
</feature>
<dbReference type="GO" id="GO:0005886">
    <property type="term" value="C:plasma membrane"/>
    <property type="evidence" value="ECO:0007669"/>
    <property type="project" value="UniProtKB-SubCell"/>
</dbReference>
<gene>
    <name evidence="10" type="ORF">OG579_20655</name>
</gene>
<dbReference type="KEGG" id="whr:OG579_20655"/>
<name>A0AAU4K1X8_9NOCA</name>
<evidence type="ECO:0000313" key="10">
    <source>
        <dbReference type="EMBL" id="WUM20065.1"/>
    </source>
</evidence>
<protein>
    <submittedName>
        <fullName evidence="10">MMPL family transporter</fullName>
    </submittedName>
</protein>
<feature type="transmembrane region" description="Helical" evidence="8">
    <location>
        <begin position="657"/>
        <end position="677"/>
    </location>
</feature>
<feature type="transmembrane region" description="Helical" evidence="8">
    <location>
        <begin position="683"/>
        <end position="702"/>
    </location>
</feature>
<keyword evidence="6 8" id="KW-0472">Membrane</keyword>
<comment type="subcellular location">
    <subcellularLocation>
        <location evidence="1">Cell membrane</location>
        <topology evidence="1">Multi-pass membrane protein</topology>
    </subcellularLocation>
</comment>
<dbReference type="InterPro" id="IPR004869">
    <property type="entry name" value="MMPL_dom"/>
</dbReference>
<evidence type="ECO:0000313" key="11">
    <source>
        <dbReference type="Proteomes" id="UP001432128"/>
    </source>
</evidence>
<feature type="transmembrane region" description="Helical" evidence="8">
    <location>
        <begin position="303"/>
        <end position="328"/>
    </location>
</feature>
<evidence type="ECO:0000256" key="8">
    <source>
        <dbReference type="SAM" id="Phobius"/>
    </source>
</evidence>
<dbReference type="PROSITE" id="PS50156">
    <property type="entry name" value="SSD"/>
    <property type="match status" value="1"/>
</dbReference>
<evidence type="ECO:0000256" key="7">
    <source>
        <dbReference type="SAM" id="MobiDB-lite"/>
    </source>
</evidence>
<evidence type="ECO:0000256" key="1">
    <source>
        <dbReference type="ARBA" id="ARBA00004651"/>
    </source>
</evidence>
<dbReference type="Proteomes" id="UP001432128">
    <property type="component" value="Chromosome"/>
</dbReference>
<dbReference type="Gene3D" id="1.20.1640.10">
    <property type="entry name" value="Multidrug efflux transporter AcrB transmembrane domain"/>
    <property type="match status" value="2"/>
</dbReference>
<evidence type="ECO:0000256" key="4">
    <source>
        <dbReference type="ARBA" id="ARBA00022692"/>
    </source>
</evidence>
<dbReference type="PANTHER" id="PTHR33406">
    <property type="entry name" value="MEMBRANE PROTEIN MJ1562-RELATED"/>
    <property type="match status" value="1"/>
</dbReference>
<comment type="similarity">
    <text evidence="2">Belongs to the resistance-nodulation-cell division (RND) (TC 2.A.6) family. MmpL subfamily.</text>
</comment>
<evidence type="ECO:0000256" key="5">
    <source>
        <dbReference type="ARBA" id="ARBA00022989"/>
    </source>
</evidence>
<evidence type="ECO:0000256" key="3">
    <source>
        <dbReference type="ARBA" id="ARBA00022475"/>
    </source>
</evidence>
<reference evidence="10 11" key="1">
    <citation type="submission" date="2022-10" db="EMBL/GenBank/DDBJ databases">
        <title>The complete genomes of actinobacterial strains from the NBC collection.</title>
        <authorList>
            <person name="Joergensen T.S."/>
            <person name="Alvarez Arevalo M."/>
            <person name="Sterndorff E.B."/>
            <person name="Faurdal D."/>
            <person name="Vuksanovic O."/>
            <person name="Mourched A.-S."/>
            <person name="Charusanti P."/>
            <person name="Shaw S."/>
            <person name="Blin K."/>
            <person name="Weber T."/>
        </authorList>
    </citation>
    <scope>NUCLEOTIDE SEQUENCE [LARGE SCALE GENOMIC DNA]</scope>
    <source>
        <strain evidence="10 11">NBC_00319</strain>
    </source>
</reference>
<feature type="region of interest" description="Disordered" evidence="7">
    <location>
        <begin position="730"/>
        <end position="785"/>
    </location>
</feature>
<dbReference type="PANTHER" id="PTHR33406:SF11">
    <property type="entry name" value="MEMBRANE PROTEIN SCO6666-RELATED"/>
    <property type="match status" value="1"/>
</dbReference>
<keyword evidence="11" id="KW-1185">Reference proteome</keyword>
<keyword evidence="3" id="KW-1003">Cell membrane</keyword>
<dbReference type="InterPro" id="IPR050545">
    <property type="entry name" value="Mycobact_MmpL"/>
</dbReference>
<proteinExistence type="inferred from homology"/>
<dbReference type="Pfam" id="PF03176">
    <property type="entry name" value="MMPL"/>
    <property type="match status" value="2"/>
</dbReference>
<evidence type="ECO:0000259" key="9">
    <source>
        <dbReference type="PROSITE" id="PS50156"/>
    </source>
</evidence>
<accession>A0AAU4K1X8</accession>
<feature type="transmembrane region" description="Helical" evidence="8">
    <location>
        <begin position="597"/>
        <end position="617"/>
    </location>
</feature>
<feature type="transmembrane region" description="Helical" evidence="8">
    <location>
        <begin position="224"/>
        <end position="248"/>
    </location>
</feature>
<organism evidence="10 11">
    <name type="scientific">Williamsia herbipolensis</name>
    <dbReference type="NCBI Taxonomy" id="1603258"/>
    <lineage>
        <taxon>Bacteria</taxon>
        <taxon>Bacillati</taxon>
        <taxon>Actinomycetota</taxon>
        <taxon>Actinomycetes</taxon>
        <taxon>Mycobacteriales</taxon>
        <taxon>Nocardiaceae</taxon>
        <taxon>Williamsia</taxon>
    </lineage>
</organism>
<feature type="transmembrane region" description="Helical" evidence="8">
    <location>
        <begin position="567"/>
        <end position="585"/>
    </location>
</feature>
<feature type="transmembrane region" description="Helical" evidence="8">
    <location>
        <begin position="371"/>
        <end position="391"/>
    </location>
</feature>
<keyword evidence="5 8" id="KW-1133">Transmembrane helix</keyword>
<feature type="transmembrane region" description="Helical" evidence="8">
    <location>
        <begin position="540"/>
        <end position="562"/>
    </location>
</feature>
<feature type="domain" description="SSD" evidence="9">
    <location>
        <begin position="195"/>
        <end position="326"/>
    </location>
</feature>
<dbReference type="SUPFAM" id="SSF82866">
    <property type="entry name" value="Multidrug efflux transporter AcrB transmembrane domain"/>
    <property type="match status" value="2"/>
</dbReference>
<keyword evidence="4 8" id="KW-0812">Transmembrane</keyword>
<dbReference type="EMBL" id="CP108021">
    <property type="protein sequence ID" value="WUM20065.1"/>
    <property type="molecule type" value="Genomic_DNA"/>
</dbReference>